<protein>
    <recommendedName>
        <fullName evidence="4">Transmembrane transport protein</fullName>
    </recommendedName>
</protein>
<reference evidence="2" key="2">
    <citation type="submission" date="2020-09" db="EMBL/GenBank/DDBJ databases">
        <authorList>
            <person name="Sun Q."/>
            <person name="Ohkuma M."/>
        </authorList>
    </citation>
    <scope>NUCLEOTIDE SEQUENCE</scope>
    <source>
        <strain evidence="2">JCM 13064</strain>
    </source>
</reference>
<keyword evidence="1" id="KW-0812">Transmembrane</keyword>
<name>A0A917QYJ1_9ACTN</name>
<evidence type="ECO:0000313" key="3">
    <source>
        <dbReference type="Proteomes" id="UP000645217"/>
    </source>
</evidence>
<dbReference type="Proteomes" id="UP000645217">
    <property type="component" value="Unassembled WGS sequence"/>
</dbReference>
<keyword evidence="3" id="KW-1185">Reference proteome</keyword>
<evidence type="ECO:0008006" key="4">
    <source>
        <dbReference type="Google" id="ProtNLM"/>
    </source>
</evidence>
<feature type="transmembrane region" description="Helical" evidence="1">
    <location>
        <begin position="101"/>
        <end position="122"/>
    </location>
</feature>
<feature type="transmembrane region" description="Helical" evidence="1">
    <location>
        <begin position="38"/>
        <end position="56"/>
    </location>
</feature>
<dbReference type="AlphaFoldDB" id="A0A917QYJ1"/>
<dbReference type="RefSeq" id="WP_229691027.1">
    <property type="nucleotide sequence ID" value="NZ_BMNT01000010.1"/>
</dbReference>
<organism evidence="2 3">
    <name type="scientific">Sphaerisporangium melleum</name>
    <dbReference type="NCBI Taxonomy" id="321316"/>
    <lineage>
        <taxon>Bacteria</taxon>
        <taxon>Bacillati</taxon>
        <taxon>Actinomycetota</taxon>
        <taxon>Actinomycetes</taxon>
        <taxon>Streptosporangiales</taxon>
        <taxon>Streptosporangiaceae</taxon>
        <taxon>Sphaerisporangium</taxon>
    </lineage>
</organism>
<accession>A0A917QYJ1</accession>
<feature type="transmembrane region" description="Helical" evidence="1">
    <location>
        <begin position="128"/>
        <end position="150"/>
    </location>
</feature>
<proteinExistence type="predicted"/>
<comment type="caution">
    <text evidence="2">The sequence shown here is derived from an EMBL/GenBank/DDBJ whole genome shotgun (WGS) entry which is preliminary data.</text>
</comment>
<feature type="transmembrane region" description="Helical" evidence="1">
    <location>
        <begin position="68"/>
        <end position="89"/>
    </location>
</feature>
<sequence>MTPEPNGPKKPDEPWLSAEEMIGRLSGVLSPWQRIRGAVALLAGVAGAVFIGSLWATEPGPLPVGTRLAFAGLAVFCLAWAGYGGWLVTRRVPLFAADQVYAGRLALVASTLTMALTVALTVQRGTGVLAAVLLGALFVALAATLTVRAHRTRAALLRRRRELLDQRATGDRTS</sequence>
<evidence type="ECO:0000256" key="1">
    <source>
        <dbReference type="SAM" id="Phobius"/>
    </source>
</evidence>
<dbReference type="EMBL" id="BMNT01000010">
    <property type="protein sequence ID" value="GGK78428.1"/>
    <property type="molecule type" value="Genomic_DNA"/>
</dbReference>
<keyword evidence="1" id="KW-1133">Transmembrane helix</keyword>
<evidence type="ECO:0000313" key="2">
    <source>
        <dbReference type="EMBL" id="GGK78428.1"/>
    </source>
</evidence>
<keyword evidence="1" id="KW-0472">Membrane</keyword>
<gene>
    <name evidence="2" type="ORF">GCM10007964_21470</name>
</gene>
<reference evidence="2" key="1">
    <citation type="journal article" date="2014" name="Int. J. Syst. Evol. Microbiol.">
        <title>Complete genome sequence of Corynebacterium casei LMG S-19264T (=DSM 44701T), isolated from a smear-ripened cheese.</title>
        <authorList>
            <consortium name="US DOE Joint Genome Institute (JGI-PGF)"/>
            <person name="Walter F."/>
            <person name="Albersmeier A."/>
            <person name="Kalinowski J."/>
            <person name="Ruckert C."/>
        </authorList>
    </citation>
    <scope>NUCLEOTIDE SEQUENCE</scope>
    <source>
        <strain evidence="2">JCM 13064</strain>
    </source>
</reference>